<gene>
    <name evidence="2" type="ORF">WCN91_06225</name>
</gene>
<dbReference type="Pfam" id="PF11174">
    <property type="entry name" value="DUF2970"/>
    <property type="match status" value="1"/>
</dbReference>
<keyword evidence="3" id="KW-1185">Reference proteome</keyword>
<dbReference type="Proteomes" id="UP001447008">
    <property type="component" value="Unassembled WGS sequence"/>
</dbReference>
<keyword evidence="1" id="KW-0472">Membrane</keyword>
<keyword evidence="1" id="KW-0812">Transmembrane</keyword>
<dbReference type="EMBL" id="JBCGCU010000005">
    <property type="protein sequence ID" value="MEM0515023.1"/>
    <property type="molecule type" value="Genomic_DNA"/>
</dbReference>
<organism evidence="2 3">
    <name type="scientific">Pseudoalteromonas qingdaonensis</name>
    <dbReference type="NCBI Taxonomy" id="3131913"/>
    <lineage>
        <taxon>Bacteria</taxon>
        <taxon>Pseudomonadati</taxon>
        <taxon>Pseudomonadota</taxon>
        <taxon>Gammaproteobacteria</taxon>
        <taxon>Alteromonadales</taxon>
        <taxon>Pseudoalteromonadaceae</taxon>
        <taxon>Pseudoalteromonas</taxon>
    </lineage>
</organism>
<sequence length="59" mass="6447">MWSQIQTVVAAFFGVQSDAKRQQDFSNHNPKIIIALAIALFVIFVLAVFGLVQLVLATG</sequence>
<name>A0ABU9MVJ8_9GAMM</name>
<proteinExistence type="predicted"/>
<dbReference type="RefSeq" id="WP_105200072.1">
    <property type="nucleotide sequence ID" value="NZ_JBCGCU010000005.1"/>
</dbReference>
<evidence type="ECO:0000256" key="1">
    <source>
        <dbReference type="SAM" id="Phobius"/>
    </source>
</evidence>
<evidence type="ECO:0000313" key="2">
    <source>
        <dbReference type="EMBL" id="MEM0515023.1"/>
    </source>
</evidence>
<evidence type="ECO:0000313" key="3">
    <source>
        <dbReference type="Proteomes" id="UP001447008"/>
    </source>
</evidence>
<keyword evidence="1" id="KW-1133">Transmembrane helix</keyword>
<reference evidence="2 3" key="1">
    <citation type="submission" date="2024-03" db="EMBL/GenBank/DDBJ databases">
        <title>Pseudoalteromonas qingdaonensis sp. nov., isolated from the intestines of marine benthic organisms.</title>
        <authorList>
            <person name="Lin X."/>
            <person name="Fang S."/>
            <person name="Hu X."/>
        </authorList>
    </citation>
    <scope>NUCLEOTIDE SEQUENCE [LARGE SCALE GENOMIC DNA]</scope>
    <source>
        <strain evidence="2 3">YIC-827</strain>
    </source>
</reference>
<feature type="transmembrane region" description="Helical" evidence="1">
    <location>
        <begin position="33"/>
        <end position="56"/>
    </location>
</feature>
<comment type="caution">
    <text evidence="2">The sequence shown here is derived from an EMBL/GenBank/DDBJ whole genome shotgun (WGS) entry which is preliminary data.</text>
</comment>
<dbReference type="InterPro" id="IPR021344">
    <property type="entry name" value="DUF2970"/>
</dbReference>
<accession>A0ABU9MVJ8</accession>
<protein>
    <submittedName>
        <fullName evidence="2">DUF2970 domain-containing protein</fullName>
    </submittedName>
</protein>